<gene>
    <name evidence="2" type="ORF">LRS1606.226</name>
</gene>
<dbReference type="AlphaFoldDB" id="A0A097SQ62"/>
<sequence length="110" mass="11782">MCGASRKSGAAEDPEGSRPGGVPLRHRRPPDPVAGARGRRSDRDRVRQYDQRGRAGNVRVGISPERVWLCTPRAGTVACRVRMRAQALPPAPLVTVGSGTMGSDQTRSPL</sequence>
<proteinExistence type="predicted"/>
<keyword evidence="2" id="KW-0614">Plasmid</keyword>
<feature type="compositionally biased region" description="Basic and acidic residues" evidence="1">
    <location>
        <begin position="39"/>
        <end position="53"/>
    </location>
</feature>
<dbReference type="EMBL" id="KJ605395">
    <property type="protein sequence ID" value="AIU93660.1"/>
    <property type="molecule type" value="Genomic_DNA"/>
</dbReference>
<evidence type="ECO:0000313" key="2">
    <source>
        <dbReference type="EMBL" id="AIU93660.1"/>
    </source>
</evidence>
<organism evidence="2">
    <name type="scientific">Rhodococcus sp. NS1</name>
    <dbReference type="NCBI Taxonomy" id="402236"/>
    <lineage>
        <taxon>Bacteria</taxon>
        <taxon>Bacillati</taxon>
        <taxon>Actinomycetota</taxon>
        <taxon>Actinomycetes</taxon>
        <taxon>Mycobacteriales</taxon>
        <taxon>Nocardiaceae</taxon>
        <taxon>Rhodococcus</taxon>
    </lineage>
</organism>
<protein>
    <submittedName>
        <fullName evidence="2">Uncharacterized protein</fullName>
    </submittedName>
</protein>
<geneLocation type="plasmid" evidence="2">
    <name>pNSL1</name>
</geneLocation>
<reference evidence="2" key="1">
    <citation type="submission" date="2014-03" db="EMBL/GenBank/DDBJ databases">
        <authorList>
            <person name="Zhang G."/>
            <person name="Zhu L."/>
            <person name="Fang P."/>
        </authorList>
    </citation>
    <scope>NUCLEOTIDE SEQUENCE</scope>
    <source>
        <strain evidence="2">NS1</strain>
        <plasmid evidence="2">pNSL1</plasmid>
    </source>
</reference>
<name>A0A097SQ62_9NOCA</name>
<accession>A0A097SQ62</accession>
<evidence type="ECO:0000256" key="1">
    <source>
        <dbReference type="SAM" id="MobiDB-lite"/>
    </source>
</evidence>
<feature type="region of interest" description="Disordered" evidence="1">
    <location>
        <begin position="1"/>
        <end position="57"/>
    </location>
</feature>